<feature type="compositionally biased region" description="Polar residues" evidence="1">
    <location>
        <begin position="71"/>
        <end position="83"/>
    </location>
</feature>
<accession>A0A1U9YYA2</accession>
<dbReference type="EMBL" id="CP020330">
    <property type="protein sequence ID" value="AQZ50352.1"/>
    <property type="molecule type" value="Genomic_DNA"/>
</dbReference>
<feature type="compositionally biased region" description="Low complexity" evidence="1">
    <location>
        <begin position="768"/>
        <end position="795"/>
    </location>
</feature>
<dbReference type="STRING" id="1122214.Mame_00978"/>
<dbReference type="AlphaFoldDB" id="A0A1U9YYA2"/>
<keyword evidence="2" id="KW-0808">Transferase</keyword>
<organism evidence="2 3">
    <name type="scientific">Martelella mediterranea DSM 17316</name>
    <dbReference type="NCBI Taxonomy" id="1122214"/>
    <lineage>
        <taxon>Bacteria</taxon>
        <taxon>Pseudomonadati</taxon>
        <taxon>Pseudomonadota</taxon>
        <taxon>Alphaproteobacteria</taxon>
        <taxon>Hyphomicrobiales</taxon>
        <taxon>Aurantimonadaceae</taxon>
        <taxon>Martelella</taxon>
    </lineage>
</organism>
<dbReference type="RefSeq" id="WP_155122023.1">
    <property type="nucleotide sequence ID" value="NZ_AQWH01000009.1"/>
</dbReference>
<name>A0A1U9YYA2_9HYPH</name>
<proteinExistence type="predicted"/>
<sequence>MKLTYVALTAGAIAMIGAISMGSMGAPGRKLPVSTALAEPTEAFSQAYEQIVNDDAPAPAPAAEPRFSAVNEAQAQEPSTNLRNLPDSPTPQTNASTSQPAQQPAAQPTQEPERPAVDESALRYFAQQGDLERLQAEISRLRSLYPNWTPPANPLAIEDGEDEQLNAMWQAYARGNYAEVRQLIQTRQTEEPNWLPPADLIDRLQIAENRTDLLKASEDGDYEKVIDLASQSPSILTCAEINVLWLVSEAFAKTDKLNRAMDSYTYIMKNCDNTQERLATLQKALAVMPYEDMKTLIGFERPDEQDMPEFQEISENLLRDRFAEAGDDETIVISPDDLAAMEKLANTSNSANDAELLGWYFLIRGSENAAEPWFRKARDEGDSATISQGLALILIEQDKAEEAESVMYPWRNDSDEALDTYLNAVVRMLGRIPRKDYPTDVLSRMADVITEAKSMTAAQQFGWYSKDFNQPLAALQWFEAALSWQPWYEPAAYGVTLTLNDMNYKPGVYLMQKIWAPYSERIAWLNDPNAPVTTLENMMATVFELTVLKEANGTSRTVAVPIAEIDLATGQQTPIGATAMPSSPGQPQNGVALTAPVAAPGALGLGAEADTAPANYVPEYYQYYYGGGAAAQSAAPGSPASRVQALERLSIPRSMIRTDPVTGVQTVTVLNTALQPEQNRYQPSAAQIQAAFYTTGQPSEKTEIYRFDEQAYANRDYLRQFQVAYYLNVVGAADASGDQIMVSRLPAGTQLPEGTAIPVADAEPAVVRTSSSTSTRRVASSGGTSSSSGSSCWSGRSAENLSPDAALRQGWCLMDLQRPTEAARAFETALGSSSAKNREEAAYGQSLAYMRLGLTNKAAVAASQEPLSRERQLNLQVDILSARAIAAYQGGHYQDALLLLNQRNQLAPEETGLMVIKGYAYYNLGRYTDAHKVFSALAEMGNPKGMEGLALTRNRLGLPGSN</sequence>
<dbReference type="Gene3D" id="1.25.40.10">
    <property type="entry name" value="Tetratricopeptide repeat domain"/>
    <property type="match status" value="1"/>
</dbReference>
<evidence type="ECO:0000256" key="1">
    <source>
        <dbReference type="SAM" id="MobiDB-lite"/>
    </source>
</evidence>
<dbReference type="SUPFAM" id="SSF48452">
    <property type="entry name" value="TPR-like"/>
    <property type="match status" value="1"/>
</dbReference>
<keyword evidence="3" id="KW-1185">Reference proteome</keyword>
<dbReference type="OrthoDB" id="7324591at2"/>
<feature type="region of interest" description="Disordered" evidence="1">
    <location>
        <begin position="70"/>
        <end position="117"/>
    </location>
</feature>
<evidence type="ECO:0000313" key="3">
    <source>
        <dbReference type="Proteomes" id="UP000191135"/>
    </source>
</evidence>
<keyword evidence="2" id="KW-0489">Methyltransferase</keyword>
<dbReference type="eggNOG" id="COG0457">
    <property type="taxonomic scope" value="Bacteria"/>
</dbReference>
<reference evidence="2 3" key="1">
    <citation type="submission" date="2017-03" db="EMBL/GenBank/DDBJ databases">
        <title>Foreign affairs: Plasmid Transfer between Roseobacters and Rhizobia.</title>
        <authorList>
            <person name="Bartling P."/>
            <person name="Bunk B."/>
            <person name="Overmann J."/>
            <person name="Brinkmann H."/>
            <person name="Petersen J."/>
        </authorList>
    </citation>
    <scope>NUCLEOTIDE SEQUENCE [LARGE SCALE GENOMIC DNA]</scope>
    <source>
        <strain evidence="2 3">MACL11</strain>
    </source>
</reference>
<dbReference type="InterPro" id="IPR011990">
    <property type="entry name" value="TPR-like_helical_dom_sf"/>
</dbReference>
<dbReference type="GO" id="GO:0008168">
    <property type="term" value="F:methyltransferase activity"/>
    <property type="evidence" value="ECO:0007669"/>
    <property type="project" value="UniProtKB-KW"/>
</dbReference>
<dbReference type="Proteomes" id="UP000191135">
    <property type="component" value="Chromosome"/>
</dbReference>
<feature type="region of interest" description="Disordered" evidence="1">
    <location>
        <begin position="765"/>
        <end position="795"/>
    </location>
</feature>
<gene>
    <name evidence="2" type="ORF">Mame_00978</name>
</gene>
<evidence type="ECO:0000313" key="2">
    <source>
        <dbReference type="EMBL" id="AQZ50352.1"/>
    </source>
</evidence>
<feature type="compositionally biased region" description="Low complexity" evidence="1">
    <location>
        <begin position="95"/>
        <end position="110"/>
    </location>
</feature>
<dbReference type="KEGG" id="mmed:Mame_00978"/>
<protein>
    <submittedName>
        <fullName evidence="2">Putative methyltransferase (Contains TPR repeat)</fullName>
    </submittedName>
</protein>
<dbReference type="GO" id="GO:0032259">
    <property type="term" value="P:methylation"/>
    <property type="evidence" value="ECO:0007669"/>
    <property type="project" value="UniProtKB-KW"/>
</dbReference>